<reference evidence="2 3" key="2">
    <citation type="submission" date="2008-04" db="EMBL/GenBank/DDBJ databases">
        <authorList>
            <person name="Fulton L."/>
            <person name="Clifton S."/>
            <person name="Fulton B."/>
            <person name="Xu J."/>
            <person name="Minx P."/>
            <person name="Pepin K.H."/>
            <person name="Johnson M."/>
            <person name="Thiruvilangam P."/>
            <person name="Bhonagiri V."/>
            <person name="Nash W.E."/>
            <person name="Mardis E.R."/>
            <person name="Wilson R.K."/>
        </authorList>
    </citation>
    <scope>NUCLEOTIDE SEQUENCE [LARGE SCALE GENOMIC DNA]</scope>
    <source>
        <strain evidence="2 3">DSM 17393</strain>
    </source>
</reference>
<keyword evidence="1" id="KW-0175">Coiled coil</keyword>
<dbReference type="Proteomes" id="UP000004596">
    <property type="component" value="Unassembled WGS sequence"/>
</dbReference>
<feature type="coiled-coil region" evidence="1">
    <location>
        <begin position="467"/>
        <end position="537"/>
    </location>
</feature>
<evidence type="ECO:0000313" key="3">
    <source>
        <dbReference type="Proteomes" id="UP000004596"/>
    </source>
</evidence>
<name>B3CDG7_9BACE</name>
<dbReference type="AlphaFoldDB" id="B3CDG7"/>
<dbReference type="eggNOG" id="COG1196">
    <property type="taxonomic scope" value="Bacteria"/>
</dbReference>
<accession>B3CDG7</accession>
<protein>
    <recommendedName>
        <fullName evidence="4">ATP-binding protein</fullName>
    </recommendedName>
</protein>
<feature type="coiled-coil region" evidence="1">
    <location>
        <begin position="665"/>
        <end position="699"/>
    </location>
</feature>
<organism evidence="2 3">
    <name type="scientific">Bacteroides intestinalis DSM 17393</name>
    <dbReference type="NCBI Taxonomy" id="471870"/>
    <lineage>
        <taxon>Bacteria</taxon>
        <taxon>Pseudomonadati</taxon>
        <taxon>Bacteroidota</taxon>
        <taxon>Bacteroidia</taxon>
        <taxon>Bacteroidales</taxon>
        <taxon>Bacteroidaceae</taxon>
        <taxon>Bacteroides</taxon>
    </lineage>
</organism>
<feature type="coiled-coil region" evidence="1">
    <location>
        <begin position="364"/>
        <end position="431"/>
    </location>
</feature>
<evidence type="ECO:0000313" key="2">
    <source>
        <dbReference type="EMBL" id="EDV04813.1"/>
    </source>
</evidence>
<sequence length="1218" mass="143185">MKMKYLNKIIFINSANIPYAEISVDGNVHFTGTQGVGKSTVLRALLFFYNADKHRLGIQQGQKSFDEFYFRQSNSYILYEVMRDNGAYTILVSRYQGRASWRFIDAPYQREWFITEDKQVLSDWVKIRERIDKNVGVSARIESGVMFKDIIFGNTHDHKYARYSLVQSSHYQNIPRSIQNVFLNTKLDADFVKNTIIQSMTDEDLPIDLQTYRRLVSNFEREYDEIDCWFRQTRDGNYPVRQQALNIAEQGRKIVALDQQLSDVWHMMNHAVAYSEQRIPLLEVEAEEVKTAIEKEHSRKKELTTDYDKEKDSLNQELGAKKSKLKEIAQARKDFDALGIEDKLSLSDRESAIKQEAINKQTLLDDLLKTHASIEEKYNIAKAKLENARQAFENVQKEAYYQKQAILQIERKRLEEDRSKNRNQIMEAFDNWRHESDERLQVLLAEQNRADSALKELRHWHPMADEIKQTDEQLQQLNLKEKENTAQQIAVKSQITQIIAEYEMKEAEIKHASQREQERLEADRTQIREQIAKINNLLTHLDGSFYKWLCENTEGWENTIGKVIDEERVLYAQGLEPQFCVASDNLFGIRLNLDNIASVHRTPDEYRLEKKNLEEQVKQINRQLMQSPITLEEEISKLGKKYATQLNPLRQNVTLLKVEEEQIPVKRQNLQNHRHKLEMEELEQIAQEKEIRERSFNEALLNVQSEKDVREKNEARNKKELKNLDSSFGKTSKALDEELRIFNESQNAEATVRYKEFAVQKKQLDEQQKAELAGKGVDMDLLEQYRKALKDLQTLLARIEEERSIVIRYRDAEQNLFAKEPEIRKTIKTIEQRLSMIRQRYEDKRTRIEKKCREMEERQHIVLKELAHRKEGLNFYHQMVENEHLVPDTYLSDDKTMETHLDCQQLLSQLRGTVNQKRESIDKLKDIVVSFNRNFKPQNTFRFNTMPVTDNDYLQIAVDLQEFMDNNKIDEFRRRTSEHYKDILGRISTEIGSLMKRRSDVDGVILDINRDFVEKNFAGVIKSIELRANESSDKLMQLLISIHDYTVENALSIGELNLFSSNNRDEVNLKVVDYLKSLSHQLQNEPNRSSVSLSDAFRLQFRVKENDNDTNWVERINNVGSDGTDILVKAMVNIMLINVFKKKAARKSGDFIVHCMMDEIGRLHPNNIKGILQFANLRNIYLINSSPTSYNPYDYRYTYLLSKYGVKTRVEKLLKRIK</sequence>
<proteinExistence type="predicted"/>
<comment type="caution">
    <text evidence="2">The sequence shown here is derived from an EMBL/GenBank/DDBJ whole genome shotgun (WGS) entry which is preliminary data.</text>
</comment>
<gene>
    <name evidence="2" type="ORF">BACINT_03954</name>
</gene>
<evidence type="ECO:0000256" key="1">
    <source>
        <dbReference type="SAM" id="Coils"/>
    </source>
</evidence>
<dbReference type="EMBL" id="ABJL02000008">
    <property type="protein sequence ID" value="EDV04813.1"/>
    <property type="molecule type" value="Genomic_DNA"/>
</dbReference>
<feature type="coiled-coil region" evidence="1">
    <location>
        <begin position="827"/>
        <end position="858"/>
    </location>
</feature>
<evidence type="ECO:0008006" key="4">
    <source>
        <dbReference type="Google" id="ProtNLM"/>
    </source>
</evidence>
<dbReference type="InterPro" id="IPR021979">
    <property type="entry name" value="DUF3584"/>
</dbReference>
<dbReference type="Pfam" id="PF12128">
    <property type="entry name" value="DUF3584"/>
    <property type="match status" value="1"/>
</dbReference>
<reference evidence="2 3" key="1">
    <citation type="submission" date="2008-04" db="EMBL/GenBank/DDBJ databases">
        <title>Draft genome sequence of Bacteroides intestinalis (DSM 17393).</title>
        <authorList>
            <person name="Sudarsanam P."/>
            <person name="Ley R."/>
            <person name="Guruge J."/>
            <person name="Turnbaugh P.J."/>
            <person name="Mahowald M."/>
            <person name="Liep D."/>
            <person name="Gordon J."/>
        </authorList>
    </citation>
    <scope>NUCLEOTIDE SEQUENCE [LARGE SCALE GENOMIC DNA]</scope>
    <source>
        <strain evidence="2 3">DSM 17393</strain>
    </source>
</reference>
<dbReference type="STRING" id="471870.BACINT_03954"/>